<dbReference type="EMBL" id="AP022870">
    <property type="protein sequence ID" value="BCB74138.1"/>
    <property type="molecule type" value="Genomic_DNA"/>
</dbReference>
<protein>
    <recommendedName>
        <fullName evidence="4">Inositol 2-dehydrogenase</fullName>
        <ecNumber evidence="4">1.1.1.18</ecNumber>
    </recommendedName>
    <alternativeName>
        <fullName evidence="4">Myo-inositol 2-dehydrogenase</fullName>
        <shortName evidence="4">MI 2-dehydrogenase</shortName>
    </alternativeName>
</protein>
<reference evidence="7 8" key="2">
    <citation type="submission" date="2020-03" db="EMBL/GenBank/DDBJ databases">
        <authorList>
            <person name="Ichikawa N."/>
            <person name="Kimura A."/>
            <person name="Kitahashi Y."/>
            <person name="Uohara A."/>
        </authorList>
    </citation>
    <scope>NUCLEOTIDE SEQUENCE [LARGE SCALE GENOMIC DNA]</scope>
    <source>
        <strain evidence="7 8">NBRC 107702</strain>
    </source>
</reference>
<evidence type="ECO:0000256" key="2">
    <source>
        <dbReference type="ARBA" id="ARBA00023002"/>
    </source>
</evidence>
<dbReference type="SUPFAM" id="SSF51735">
    <property type="entry name" value="NAD(P)-binding Rossmann-fold domains"/>
    <property type="match status" value="1"/>
</dbReference>
<dbReference type="EC" id="1.1.1.18" evidence="4"/>
<feature type="domain" description="Gfo/Idh/MocA-like oxidoreductase C-terminal" evidence="6">
    <location>
        <begin position="133"/>
        <end position="322"/>
    </location>
</feature>
<dbReference type="GO" id="GO:0050112">
    <property type="term" value="F:inositol 2-dehydrogenase (NAD+) activity"/>
    <property type="evidence" value="ECO:0007669"/>
    <property type="project" value="UniProtKB-UniRule"/>
</dbReference>
<dbReference type="GO" id="GO:0019310">
    <property type="term" value="P:inositol catabolic process"/>
    <property type="evidence" value="ECO:0007669"/>
    <property type="project" value="UniProtKB-UniRule"/>
</dbReference>
<proteinExistence type="inferred from homology"/>
<dbReference type="Gene3D" id="3.40.50.720">
    <property type="entry name" value="NAD(P)-binding Rossmann-like Domain"/>
    <property type="match status" value="1"/>
</dbReference>
<reference evidence="7 8" key="1">
    <citation type="submission" date="2020-03" db="EMBL/GenBank/DDBJ databases">
        <title>Whole genome shotgun sequence of Phytohabitans flavus NBRC 107702.</title>
        <authorList>
            <person name="Komaki H."/>
            <person name="Tamura T."/>
        </authorList>
    </citation>
    <scope>NUCLEOTIDE SEQUENCE [LARGE SCALE GENOMIC DNA]</scope>
    <source>
        <strain evidence="7 8">NBRC 107702</strain>
    </source>
</reference>
<dbReference type="HAMAP" id="MF_01671">
    <property type="entry name" value="IolG"/>
    <property type="match status" value="1"/>
</dbReference>
<keyword evidence="2 4" id="KW-0560">Oxidoreductase</keyword>
<sequence>MNVGVIGTGAIGTDHIRRLTGRVAGARVTAVFDVDTARAATVAAMAGAASHREADDVIDDPAVEAVLVASPGDTHADLVLACIAAGKPVLCEKPLASTSDAALKVVEAEVTYGRRLVQVGFMRRYDGGYLGVKTALAAGRIGEPLLVHCVHRNVSVPPSFTGDMSLTDSLVHEVDACRWLLDQEIVAATVVDVPHSPLALPQLRDPRLVLLETERGIVIDAEVFVNARYGYDVRCEVVGTTGTVALDAPSTGVVALEGGRVQALPMDWEARFGQAYVDELQAWVDAASQGTADGPSAWDGYAATAVAEAAVASRGARTKVDLAERPGLYSGESLP</sequence>
<evidence type="ECO:0000313" key="8">
    <source>
        <dbReference type="Proteomes" id="UP000502508"/>
    </source>
</evidence>
<dbReference type="Gene3D" id="3.30.360.10">
    <property type="entry name" value="Dihydrodipicolinate Reductase, domain 2"/>
    <property type="match status" value="1"/>
</dbReference>
<dbReference type="RefSeq" id="WP_173033434.1">
    <property type="nucleotide sequence ID" value="NZ_AP022870.1"/>
</dbReference>
<dbReference type="InterPro" id="IPR050424">
    <property type="entry name" value="Gfo-Idh-MocA_inositol_DH"/>
</dbReference>
<dbReference type="AlphaFoldDB" id="A0A6F8XK16"/>
<comment type="subunit">
    <text evidence="4">Homotetramer.</text>
</comment>
<feature type="domain" description="Gfo/Idh/MocA-like oxidoreductase N-terminal" evidence="5">
    <location>
        <begin position="1"/>
        <end position="121"/>
    </location>
</feature>
<organism evidence="7 8">
    <name type="scientific">Phytohabitans flavus</name>
    <dbReference type="NCBI Taxonomy" id="1076124"/>
    <lineage>
        <taxon>Bacteria</taxon>
        <taxon>Bacillati</taxon>
        <taxon>Actinomycetota</taxon>
        <taxon>Actinomycetes</taxon>
        <taxon>Micromonosporales</taxon>
        <taxon>Micromonosporaceae</taxon>
    </lineage>
</organism>
<keyword evidence="8" id="KW-1185">Reference proteome</keyword>
<keyword evidence="3 4" id="KW-0520">NAD</keyword>
<evidence type="ECO:0000256" key="1">
    <source>
        <dbReference type="ARBA" id="ARBA00010928"/>
    </source>
</evidence>
<dbReference type="SUPFAM" id="SSF55347">
    <property type="entry name" value="Glyceraldehyde-3-phosphate dehydrogenase-like, C-terminal domain"/>
    <property type="match status" value="1"/>
</dbReference>
<comment type="catalytic activity">
    <reaction evidence="4">
        <text>myo-inositol + NAD(+) = scyllo-inosose + NADH + H(+)</text>
        <dbReference type="Rhea" id="RHEA:16949"/>
        <dbReference type="ChEBI" id="CHEBI:15378"/>
        <dbReference type="ChEBI" id="CHEBI:17268"/>
        <dbReference type="ChEBI" id="CHEBI:17811"/>
        <dbReference type="ChEBI" id="CHEBI:57540"/>
        <dbReference type="ChEBI" id="CHEBI:57945"/>
        <dbReference type="EC" id="1.1.1.18"/>
    </reaction>
</comment>
<dbReference type="PANTHER" id="PTHR43593">
    <property type="match status" value="1"/>
</dbReference>
<dbReference type="PANTHER" id="PTHR43593:SF1">
    <property type="entry name" value="INOSITOL 2-DEHYDROGENASE"/>
    <property type="match status" value="1"/>
</dbReference>
<dbReference type="Proteomes" id="UP000502508">
    <property type="component" value="Chromosome"/>
</dbReference>
<dbReference type="InterPro" id="IPR036291">
    <property type="entry name" value="NAD(P)-bd_dom_sf"/>
</dbReference>
<evidence type="ECO:0000259" key="6">
    <source>
        <dbReference type="Pfam" id="PF02894"/>
    </source>
</evidence>
<evidence type="ECO:0000259" key="5">
    <source>
        <dbReference type="Pfam" id="PF01408"/>
    </source>
</evidence>
<dbReference type="InterPro" id="IPR004104">
    <property type="entry name" value="Gfo/Idh/MocA-like_OxRdtase_C"/>
</dbReference>
<comment type="function">
    <text evidence="4">Involved in the oxidation of myo-inositol (MI) to 2-keto-myo-inositol (2KMI or 2-inosose).</text>
</comment>
<evidence type="ECO:0000256" key="3">
    <source>
        <dbReference type="ARBA" id="ARBA00023027"/>
    </source>
</evidence>
<accession>A0A6F8XK16</accession>
<dbReference type="InterPro" id="IPR000683">
    <property type="entry name" value="Gfo/Idh/MocA-like_OxRdtase_N"/>
</dbReference>
<evidence type="ECO:0000313" key="7">
    <source>
        <dbReference type="EMBL" id="BCB74138.1"/>
    </source>
</evidence>
<dbReference type="KEGG" id="pfla:Pflav_005480"/>
<evidence type="ECO:0000256" key="4">
    <source>
        <dbReference type="HAMAP-Rule" id="MF_01671"/>
    </source>
</evidence>
<name>A0A6F8XK16_9ACTN</name>
<dbReference type="InterPro" id="IPR023794">
    <property type="entry name" value="MI/DCI_dehydrogenase"/>
</dbReference>
<dbReference type="GO" id="GO:0000166">
    <property type="term" value="F:nucleotide binding"/>
    <property type="evidence" value="ECO:0007669"/>
    <property type="project" value="InterPro"/>
</dbReference>
<gene>
    <name evidence="4 7" type="primary">iolG</name>
    <name evidence="7" type="ORF">Pflav_005480</name>
</gene>
<dbReference type="Pfam" id="PF02894">
    <property type="entry name" value="GFO_IDH_MocA_C"/>
    <property type="match status" value="1"/>
</dbReference>
<dbReference type="Pfam" id="PF01408">
    <property type="entry name" value="GFO_IDH_MocA"/>
    <property type="match status" value="1"/>
</dbReference>
<comment type="similarity">
    <text evidence="1 4">Belongs to the Gfo/Idh/MocA family.</text>
</comment>